<accession>A0A158G1A6</accession>
<evidence type="ECO:0000313" key="1">
    <source>
        <dbReference type="EMBL" id="SAL25200.1"/>
    </source>
</evidence>
<evidence type="ECO:0000313" key="2">
    <source>
        <dbReference type="Proteomes" id="UP000054977"/>
    </source>
</evidence>
<dbReference type="EMBL" id="FCNW02000004">
    <property type="protein sequence ID" value="SAL25200.1"/>
    <property type="molecule type" value="Genomic_DNA"/>
</dbReference>
<dbReference type="RefSeq" id="WP_087666469.1">
    <property type="nucleotide sequence ID" value="NZ_FCNW02000004.1"/>
</dbReference>
<dbReference type="OrthoDB" id="9132549at2"/>
<reference evidence="1" key="1">
    <citation type="submission" date="2016-01" db="EMBL/GenBank/DDBJ databases">
        <authorList>
            <person name="Peeters C."/>
        </authorList>
    </citation>
    <scope>NUCLEOTIDE SEQUENCE [LARGE SCALE GENOMIC DNA]</scope>
    <source>
        <strain evidence="1">LMG 22934</strain>
    </source>
</reference>
<organism evidence="1 2">
    <name type="scientific">Caballeronia humi</name>
    <dbReference type="NCBI Taxonomy" id="326474"/>
    <lineage>
        <taxon>Bacteria</taxon>
        <taxon>Pseudomonadati</taxon>
        <taxon>Pseudomonadota</taxon>
        <taxon>Betaproteobacteria</taxon>
        <taxon>Burkholderiales</taxon>
        <taxon>Burkholderiaceae</taxon>
        <taxon>Caballeronia</taxon>
    </lineage>
</organism>
<sequence length="89" mass="9632">MHKELEIGDYLLVIRAEQKDDPADTAKVIGFNARVIVTRIDRKPIHGSVLAEDSGEMTGGHGPFETVGDAIAHGEAWGRHFVARVLGGQ</sequence>
<gene>
    <name evidence="1" type="ORF">AWB65_01434</name>
</gene>
<dbReference type="STRING" id="326474.AWB65_01434"/>
<keyword evidence="2" id="KW-1185">Reference proteome</keyword>
<dbReference type="Proteomes" id="UP000054977">
    <property type="component" value="Unassembled WGS sequence"/>
</dbReference>
<protein>
    <submittedName>
        <fullName evidence="1">Uncharacterized protein</fullName>
    </submittedName>
</protein>
<comment type="caution">
    <text evidence="1">The sequence shown here is derived from an EMBL/GenBank/DDBJ whole genome shotgun (WGS) entry which is preliminary data.</text>
</comment>
<proteinExistence type="predicted"/>
<dbReference type="AlphaFoldDB" id="A0A158G1A6"/>
<name>A0A158G1A6_9BURK</name>